<protein>
    <submittedName>
        <fullName evidence="3">IPT/TIG domain-containing protein</fullName>
    </submittedName>
</protein>
<name>A0ABT7CN53_9BACT</name>
<dbReference type="PROSITE" id="PS51257">
    <property type="entry name" value="PROKAR_LIPOPROTEIN"/>
    <property type="match status" value="1"/>
</dbReference>
<dbReference type="SUPFAM" id="SSF81296">
    <property type="entry name" value="E set domains"/>
    <property type="match status" value="1"/>
</dbReference>
<evidence type="ECO:0000259" key="2">
    <source>
        <dbReference type="Pfam" id="PF01833"/>
    </source>
</evidence>
<dbReference type="InterPro" id="IPR014756">
    <property type="entry name" value="Ig_E-set"/>
</dbReference>
<dbReference type="Pfam" id="PF01833">
    <property type="entry name" value="TIG"/>
    <property type="match status" value="1"/>
</dbReference>
<dbReference type="InterPro" id="IPR002909">
    <property type="entry name" value="IPT_dom"/>
</dbReference>
<feature type="chain" id="PRO_5046076625" evidence="1">
    <location>
        <begin position="22"/>
        <end position="551"/>
    </location>
</feature>
<dbReference type="PANTHER" id="PTHR41339">
    <property type="entry name" value="LIPL48"/>
    <property type="match status" value="1"/>
</dbReference>
<keyword evidence="4" id="KW-1185">Reference proteome</keyword>
<keyword evidence="1" id="KW-0732">Signal</keyword>
<comment type="caution">
    <text evidence="3">The sequence shown here is derived from an EMBL/GenBank/DDBJ whole genome shotgun (WGS) entry which is preliminary data.</text>
</comment>
<dbReference type="Gene3D" id="2.60.40.10">
    <property type="entry name" value="Immunoglobulins"/>
    <property type="match status" value="1"/>
</dbReference>
<dbReference type="InterPro" id="IPR013783">
    <property type="entry name" value="Ig-like_fold"/>
</dbReference>
<evidence type="ECO:0000256" key="1">
    <source>
        <dbReference type="SAM" id="SignalP"/>
    </source>
</evidence>
<gene>
    <name evidence="3" type="ORF">QNI19_19560</name>
</gene>
<evidence type="ECO:0000313" key="4">
    <source>
        <dbReference type="Proteomes" id="UP001228581"/>
    </source>
</evidence>
<proteinExistence type="predicted"/>
<sequence length="551" mass="57360">MKQLRNLLLLVLLAIGTFACKNDDPEEVLSIASITPQQGTVGTEVTITGTKFSATAADNVVKFDGITAAIKSATSSKLVVIVPEGTTAGKITVTVSGQTVNSASSFTVSTRTEANVSDLADNVATNGYEIKTNKTLTADKVWLLKGFVYVTSGATLTIEPGTIIKGVKGVQSVPDANGGVTGSTASSGTLVIEAGGKINAVGTAEKPIVFTSSKDAGTRSYGDWGGVVLIGKSPTNQPNLGFEGGIRGTYGNYTDAADNSGTLQYVRIEFAGTPLSTKSNSEINGLTLYGVGSGTTIDHIQVSYSGDDSYEWFGGTVAAKYLVAFRGWDDDFDTDHGFSGKVQYGVSLRDPKIADQSKSNGFESDNDGNSSTLTPFTSGIFANISVFVTDGTPSDATQSGNGGYQAAMHLRRNTSLSVYNSVFVGYPVGLLLDGTKTYNKAITDSLNVKGVVLSNMTTAVKGAGITDTQATTFFNTTAYGNSIVALTDLKLNAANFTLAGPSFLPQSGSPLLTGGAAVPSGFESTSYKGAFNTTDWTATWTNWDPQNTSYK</sequence>
<dbReference type="EMBL" id="JASJOT010000013">
    <property type="protein sequence ID" value="MDJ1495146.1"/>
    <property type="molecule type" value="Genomic_DNA"/>
</dbReference>
<dbReference type="Proteomes" id="UP001228581">
    <property type="component" value="Unassembled WGS sequence"/>
</dbReference>
<feature type="signal peptide" evidence="1">
    <location>
        <begin position="1"/>
        <end position="21"/>
    </location>
</feature>
<dbReference type="PANTHER" id="PTHR41339:SF1">
    <property type="entry name" value="SECRETED PROTEIN"/>
    <property type="match status" value="1"/>
</dbReference>
<accession>A0ABT7CN53</accession>
<feature type="domain" description="IPT/TIG" evidence="2">
    <location>
        <begin position="30"/>
        <end position="107"/>
    </location>
</feature>
<dbReference type="CDD" id="cd00603">
    <property type="entry name" value="IPT_PCSR"/>
    <property type="match status" value="1"/>
</dbReference>
<reference evidence="3 4" key="1">
    <citation type="submission" date="2023-05" db="EMBL/GenBank/DDBJ databases">
        <authorList>
            <person name="Zhang X."/>
        </authorList>
    </citation>
    <scope>NUCLEOTIDE SEQUENCE [LARGE SCALE GENOMIC DNA]</scope>
    <source>
        <strain evidence="3 4">DM2B3-1</strain>
    </source>
</reference>
<dbReference type="RefSeq" id="WP_313998930.1">
    <property type="nucleotide sequence ID" value="NZ_JASJOT010000013.1"/>
</dbReference>
<evidence type="ECO:0000313" key="3">
    <source>
        <dbReference type="EMBL" id="MDJ1495146.1"/>
    </source>
</evidence>
<organism evidence="3 4">
    <name type="scientific">Xanthocytophaga flava</name>
    <dbReference type="NCBI Taxonomy" id="3048013"/>
    <lineage>
        <taxon>Bacteria</taxon>
        <taxon>Pseudomonadati</taxon>
        <taxon>Bacteroidota</taxon>
        <taxon>Cytophagia</taxon>
        <taxon>Cytophagales</taxon>
        <taxon>Rhodocytophagaceae</taxon>
        <taxon>Xanthocytophaga</taxon>
    </lineage>
</organism>